<dbReference type="Pfam" id="PF13671">
    <property type="entry name" value="AAA_33"/>
    <property type="match status" value="1"/>
</dbReference>
<dbReference type="KEGG" id="dva:DAD186_07560"/>
<dbReference type="GO" id="GO:0019521">
    <property type="term" value="P:D-gluconate metabolic process"/>
    <property type="evidence" value="ECO:0007669"/>
    <property type="project" value="UniProtKB-KW"/>
</dbReference>
<gene>
    <name evidence="11" type="ORF">DAD186_07560</name>
</gene>
<dbReference type="STRING" id="1630135.DAD186_07560"/>
<evidence type="ECO:0000256" key="4">
    <source>
        <dbReference type="ARBA" id="ARBA00022679"/>
    </source>
</evidence>
<evidence type="ECO:0000256" key="3">
    <source>
        <dbReference type="ARBA" id="ARBA00012054"/>
    </source>
</evidence>
<dbReference type="SUPFAM" id="SSF52540">
    <property type="entry name" value="P-loop containing nucleoside triphosphate hydrolases"/>
    <property type="match status" value="1"/>
</dbReference>
<dbReference type="PANTHER" id="PTHR43442:SF3">
    <property type="entry name" value="GLUCONOKINASE-RELATED"/>
    <property type="match status" value="1"/>
</dbReference>
<evidence type="ECO:0000256" key="7">
    <source>
        <dbReference type="ARBA" id="ARBA00022840"/>
    </source>
</evidence>
<dbReference type="InterPro" id="IPR006001">
    <property type="entry name" value="Therm_gnt_kin"/>
</dbReference>
<dbReference type="Gene3D" id="3.40.50.300">
    <property type="entry name" value="P-loop containing nucleotide triphosphate hydrolases"/>
    <property type="match status" value="1"/>
</dbReference>
<reference evidence="11 12" key="1">
    <citation type="submission" date="2015-06" db="EMBL/GenBank/DDBJ databases">
        <title>Investigation of pathophysiology for high-risk pregnancy and development of treatment modality based on it.</title>
        <authorList>
            <person name="Kim B.-C."/>
            <person name="Lim S."/>
        </authorList>
    </citation>
    <scope>NUCLEOTIDE SEQUENCE [LARGE SCALE GENOMIC DNA]</scope>
    <source>
        <strain evidence="11 12">AD1-86</strain>
    </source>
</reference>
<dbReference type="NCBIfam" id="TIGR01313">
    <property type="entry name" value="therm_gnt_kin"/>
    <property type="match status" value="1"/>
</dbReference>
<accession>A0A1B0ZH90</accession>
<dbReference type="PATRIC" id="fig|1630135.4.peg.758"/>
<comment type="similarity">
    <text evidence="2 10">Belongs to the gluconokinase GntK/GntV family.</text>
</comment>
<name>A0A1B0ZH90_9MICO</name>
<dbReference type="AlphaFoldDB" id="A0A1B0ZH90"/>
<evidence type="ECO:0000256" key="2">
    <source>
        <dbReference type="ARBA" id="ARBA00008420"/>
    </source>
</evidence>
<evidence type="ECO:0000256" key="1">
    <source>
        <dbReference type="ARBA" id="ARBA00004761"/>
    </source>
</evidence>
<evidence type="ECO:0000313" key="12">
    <source>
        <dbReference type="Proteomes" id="UP000092596"/>
    </source>
</evidence>
<evidence type="ECO:0000256" key="5">
    <source>
        <dbReference type="ARBA" id="ARBA00022741"/>
    </source>
</evidence>
<evidence type="ECO:0000256" key="9">
    <source>
        <dbReference type="ARBA" id="ARBA00048090"/>
    </source>
</evidence>
<dbReference type="EC" id="2.7.1.12" evidence="3 10"/>
<evidence type="ECO:0000313" key="11">
    <source>
        <dbReference type="EMBL" id="ANP27306.1"/>
    </source>
</evidence>
<organism evidence="11 12">
    <name type="scientific">Dermabacter vaginalis</name>
    <dbReference type="NCBI Taxonomy" id="1630135"/>
    <lineage>
        <taxon>Bacteria</taxon>
        <taxon>Bacillati</taxon>
        <taxon>Actinomycetota</taxon>
        <taxon>Actinomycetes</taxon>
        <taxon>Micrococcales</taxon>
        <taxon>Dermabacteraceae</taxon>
        <taxon>Dermabacter</taxon>
    </lineage>
</organism>
<dbReference type="GO" id="GO:0005737">
    <property type="term" value="C:cytoplasm"/>
    <property type="evidence" value="ECO:0007669"/>
    <property type="project" value="TreeGrafter"/>
</dbReference>
<keyword evidence="8" id="KW-0311">Gluconate utilization</keyword>
<comment type="catalytic activity">
    <reaction evidence="9 10">
        <text>D-gluconate + ATP = 6-phospho-D-gluconate + ADP + H(+)</text>
        <dbReference type="Rhea" id="RHEA:19433"/>
        <dbReference type="ChEBI" id="CHEBI:15378"/>
        <dbReference type="ChEBI" id="CHEBI:18391"/>
        <dbReference type="ChEBI" id="CHEBI:30616"/>
        <dbReference type="ChEBI" id="CHEBI:58759"/>
        <dbReference type="ChEBI" id="CHEBI:456216"/>
        <dbReference type="EC" id="2.7.1.12"/>
    </reaction>
</comment>
<keyword evidence="4 10" id="KW-0808">Transferase</keyword>
<keyword evidence="6 10" id="KW-0418">Kinase</keyword>
<dbReference type="InterPro" id="IPR027417">
    <property type="entry name" value="P-loop_NTPase"/>
</dbReference>
<dbReference type="RefSeq" id="WP_082991061.1">
    <property type="nucleotide sequence ID" value="NZ_CP012117.1"/>
</dbReference>
<dbReference type="CDD" id="cd02021">
    <property type="entry name" value="GntK"/>
    <property type="match status" value="1"/>
</dbReference>
<comment type="pathway">
    <text evidence="1">Carbohydrate acid metabolism.</text>
</comment>
<sequence>MSQTPLIIMGVQGTGKSTVGRALAERLGLAFIDGDDLHPAANKEKMASGTPLTDDDRAPWLDAIGRTIATERAKGVTCAIVCSALKRCYRDQLRSYAPDLTFVHLAGSQDLIASRIAHRHHEYMPASLLDSQFATLEQLGDDEAGIIASIEPPARDVVENIVAGLSAGSRTC</sequence>
<evidence type="ECO:0000256" key="10">
    <source>
        <dbReference type="RuleBase" id="RU363066"/>
    </source>
</evidence>
<dbReference type="Proteomes" id="UP000092596">
    <property type="component" value="Chromosome"/>
</dbReference>
<dbReference type="GO" id="GO:0005524">
    <property type="term" value="F:ATP binding"/>
    <property type="evidence" value="ECO:0007669"/>
    <property type="project" value="UniProtKB-KW"/>
</dbReference>
<evidence type="ECO:0000256" key="8">
    <source>
        <dbReference type="ARBA" id="ARBA00023064"/>
    </source>
</evidence>
<keyword evidence="7 10" id="KW-0067">ATP-binding</keyword>
<proteinExistence type="inferred from homology"/>
<dbReference type="EMBL" id="CP012117">
    <property type="protein sequence ID" value="ANP27306.1"/>
    <property type="molecule type" value="Genomic_DNA"/>
</dbReference>
<dbReference type="PANTHER" id="PTHR43442">
    <property type="entry name" value="GLUCONOKINASE-RELATED"/>
    <property type="match status" value="1"/>
</dbReference>
<protein>
    <recommendedName>
        <fullName evidence="3 10">Gluconokinase</fullName>
        <ecNumber evidence="3 10">2.7.1.12</ecNumber>
    </recommendedName>
</protein>
<dbReference type="FunFam" id="3.40.50.300:FF:000522">
    <property type="entry name" value="Gluconokinase"/>
    <property type="match status" value="1"/>
</dbReference>
<evidence type="ECO:0000256" key="6">
    <source>
        <dbReference type="ARBA" id="ARBA00022777"/>
    </source>
</evidence>
<keyword evidence="5 10" id="KW-0547">Nucleotide-binding</keyword>
<dbReference type="GO" id="GO:0046316">
    <property type="term" value="F:gluconokinase activity"/>
    <property type="evidence" value="ECO:0007669"/>
    <property type="project" value="UniProtKB-EC"/>
</dbReference>